<keyword evidence="4 6" id="KW-1133">Transmembrane helix</keyword>
<keyword evidence="2" id="KW-1003">Cell membrane</keyword>
<dbReference type="PANTHER" id="PTHR34857">
    <property type="entry name" value="SLL0384 PROTEIN"/>
    <property type="match status" value="1"/>
</dbReference>
<feature type="transmembrane region" description="Helical" evidence="6">
    <location>
        <begin position="105"/>
        <end position="126"/>
    </location>
</feature>
<comment type="caution">
    <text evidence="7">The sequence shown here is derived from an EMBL/GenBank/DDBJ whole genome shotgun (WGS) entry which is preliminary data.</text>
</comment>
<dbReference type="EMBL" id="NGJY01000001">
    <property type="protein sequence ID" value="RSU04509.1"/>
    <property type="molecule type" value="Genomic_DNA"/>
</dbReference>
<feature type="transmembrane region" description="Helical" evidence="6">
    <location>
        <begin position="235"/>
        <end position="255"/>
    </location>
</feature>
<feature type="transmembrane region" description="Helical" evidence="6">
    <location>
        <begin position="146"/>
        <end position="167"/>
    </location>
</feature>
<dbReference type="GO" id="GO:0005886">
    <property type="term" value="C:plasma membrane"/>
    <property type="evidence" value="ECO:0007669"/>
    <property type="project" value="UniProtKB-ARBA"/>
</dbReference>
<name>A0A430AB80_9ENTE</name>
<dbReference type="OrthoDB" id="166227at2"/>
<accession>A0A430AB80</accession>
<evidence type="ECO:0000313" key="8">
    <source>
        <dbReference type="Proteomes" id="UP000287101"/>
    </source>
</evidence>
<comment type="subcellular location">
    <subcellularLocation>
        <location evidence="1">Membrane</location>
        <topology evidence="1">Multi-pass membrane protein</topology>
    </subcellularLocation>
</comment>
<feature type="transmembrane region" description="Helical" evidence="6">
    <location>
        <begin position="23"/>
        <end position="56"/>
    </location>
</feature>
<keyword evidence="8" id="KW-1185">Reference proteome</keyword>
<evidence type="ECO:0000313" key="7">
    <source>
        <dbReference type="EMBL" id="RSU04509.1"/>
    </source>
</evidence>
<dbReference type="Pfam" id="PF02361">
    <property type="entry name" value="CbiQ"/>
    <property type="match status" value="1"/>
</dbReference>
<evidence type="ECO:0000256" key="6">
    <source>
        <dbReference type="SAM" id="Phobius"/>
    </source>
</evidence>
<sequence length="258" mass="28581">MNSLSLYHDNDNYIYKIDPITKIIFVVSIIAITYLIPTITGGIVTLLSCIGVLLLAKVLRKTVPLLSVSALVLVSIALIQGLFYGGNETPLLEMGPVVFYKEGTLYATLLCLRIIVIILAFSVLILTTKPSDLVESLVKKGLSPKIGYVLLSVLQIIPQMSATMATITDAQRSRGMETEGSLMTRIKAFIPLMGPVVMSSLTNTRERSMALEVRAFNSTKERTYINEPVFHKSSLFIRIVIVLVLIAVIVWRFFLWKG</sequence>
<dbReference type="RefSeq" id="WP_126829841.1">
    <property type="nucleotide sequence ID" value="NZ_CBCRYB010000006.1"/>
</dbReference>
<keyword evidence="3 6" id="KW-0812">Transmembrane</keyword>
<evidence type="ECO:0000256" key="2">
    <source>
        <dbReference type="ARBA" id="ARBA00022475"/>
    </source>
</evidence>
<evidence type="ECO:0000256" key="4">
    <source>
        <dbReference type="ARBA" id="ARBA00022989"/>
    </source>
</evidence>
<dbReference type="CDD" id="cd16914">
    <property type="entry name" value="EcfT"/>
    <property type="match status" value="1"/>
</dbReference>
<proteinExistence type="predicted"/>
<evidence type="ECO:0000256" key="1">
    <source>
        <dbReference type="ARBA" id="ARBA00004141"/>
    </source>
</evidence>
<dbReference type="InterPro" id="IPR051611">
    <property type="entry name" value="ECF_transporter_component"/>
</dbReference>
<organism evidence="7 8">
    <name type="scientific">Vagococcus fessus</name>
    <dbReference type="NCBI Taxonomy" id="120370"/>
    <lineage>
        <taxon>Bacteria</taxon>
        <taxon>Bacillati</taxon>
        <taxon>Bacillota</taxon>
        <taxon>Bacilli</taxon>
        <taxon>Lactobacillales</taxon>
        <taxon>Enterococcaceae</taxon>
        <taxon>Vagococcus</taxon>
    </lineage>
</organism>
<evidence type="ECO:0000256" key="3">
    <source>
        <dbReference type="ARBA" id="ARBA00022692"/>
    </source>
</evidence>
<keyword evidence="5 6" id="KW-0472">Membrane</keyword>
<dbReference type="AlphaFoldDB" id="A0A430AB80"/>
<protein>
    <submittedName>
        <fullName evidence="7">Cobalt ABC transporter permease</fullName>
    </submittedName>
</protein>
<dbReference type="InterPro" id="IPR003339">
    <property type="entry name" value="ABC/ECF_trnsptr_transmembrane"/>
</dbReference>
<dbReference type="Proteomes" id="UP000287101">
    <property type="component" value="Unassembled WGS sequence"/>
</dbReference>
<feature type="transmembrane region" description="Helical" evidence="6">
    <location>
        <begin position="63"/>
        <end position="85"/>
    </location>
</feature>
<dbReference type="PANTHER" id="PTHR34857:SF2">
    <property type="entry name" value="SLL0384 PROTEIN"/>
    <property type="match status" value="1"/>
</dbReference>
<evidence type="ECO:0000256" key="5">
    <source>
        <dbReference type="ARBA" id="ARBA00023136"/>
    </source>
</evidence>
<gene>
    <name evidence="7" type="ORF">CBF31_00375</name>
</gene>
<reference evidence="7 8" key="1">
    <citation type="submission" date="2017-05" db="EMBL/GenBank/DDBJ databases">
        <title>Vagococcus spp. assemblies.</title>
        <authorList>
            <person name="Gulvik C.A."/>
        </authorList>
    </citation>
    <scope>NUCLEOTIDE SEQUENCE [LARGE SCALE GENOMIC DNA]</scope>
    <source>
        <strain evidence="7 8">CCUG 41755</strain>
    </source>
</reference>